<dbReference type="Gene3D" id="1.10.260.40">
    <property type="entry name" value="lambda repressor-like DNA-binding domains"/>
    <property type="match status" value="1"/>
</dbReference>
<evidence type="ECO:0000259" key="1">
    <source>
        <dbReference type="PROSITE" id="PS50943"/>
    </source>
</evidence>
<reference evidence="2 3" key="1">
    <citation type="submission" date="2017-06" db="EMBL/GenBank/DDBJ databases">
        <title>Draft genome of Bartonella tribocorum C635.</title>
        <authorList>
            <person name="Hadjadj L."/>
            <person name="Jiyipong T."/>
            <person name="Diene S.M."/>
            <person name="Morand S."/>
            <person name="Rolain J.-M."/>
        </authorList>
    </citation>
    <scope>NUCLEOTIDE SEQUENCE [LARGE SCALE GENOMIC DNA]</scope>
    <source>
        <strain evidence="2 3">C635</strain>
    </source>
</reference>
<dbReference type="AlphaFoldDB" id="A0A2M6UWH6"/>
<evidence type="ECO:0000313" key="2">
    <source>
        <dbReference type="EMBL" id="PIT70521.1"/>
    </source>
</evidence>
<dbReference type="CDD" id="cd00093">
    <property type="entry name" value="HTH_XRE"/>
    <property type="match status" value="1"/>
</dbReference>
<feature type="domain" description="HTH cro/C1-type" evidence="1">
    <location>
        <begin position="13"/>
        <end position="45"/>
    </location>
</feature>
<comment type="caution">
    <text evidence="2">The sequence shown here is derived from an EMBL/GenBank/DDBJ whole genome shotgun (WGS) entry which is preliminary data.</text>
</comment>
<evidence type="ECO:0000313" key="3">
    <source>
        <dbReference type="Proteomes" id="UP000230791"/>
    </source>
</evidence>
<sequence>MIESRMKILGFIVRNTRKKQGLTQEQLAATSGVGVRFIRDLERGKESCHVGKTIHVLSMLGLDIQIENEKL</sequence>
<gene>
    <name evidence="2" type="ORF">CEV08_03625</name>
</gene>
<dbReference type="Proteomes" id="UP000230791">
    <property type="component" value="Unassembled WGS sequence"/>
</dbReference>
<dbReference type="GO" id="GO:0003677">
    <property type="term" value="F:DNA binding"/>
    <property type="evidence" value="ECO:0007669"/>
    <property type="project" value="InterPro"/>
</dbReference>
<dbReference type="SUPFAM" id="SSF47413">
    <property type="entry name" value="lambda repressor-like DNA-binding domains"/>
    <property type="match status" value="1"/>
</dbReference>
<dbReference type="RefSeq" id="WP_100130413.1">
    <property type="nucleotide sequence ID" value="NZ_CADDYJ010000002.1"/>
</dbReference>
<dbReference type="InterPro" id="IPR017507">
    <property type="entry name" value="Tscrpt_reg_HipB-like"/>
</dbReference>
<organism evidence="2 3">
    <name type="scientific">Bartonella tribocorum</name>
    <dbReference type="NCBI Taxonomy" id="85701"/>
    <lineage>
        <taxon>Bacteria</taxon>
        <taxon>Pseudomonadati</taxon>
        <taxon>Pseudomonadota</taxon>
        <taxon>Alphaproteobacteria</taxon>
        <taxon>Hyphomicrobiales</taxon>
        <taxon>Bartonellaceae</taxon>
        <taxon>Bartonella</taxon>
    </lineage>
</organism>
<protein>
    <submittedName>
        <fullName evidence="2">Transcriptional regulator</fullName>
    </submittedName>
</protein>
<dbReference type="OrthoDB" id="7361823at2"/>
<dbReference type="NCBIfam" id="TIGR03070">
    <property type="entry name" value="couple_hipB"/>
    <property type="match status" value="1"/>
</dbReference>
<accession>A0A2M6UWH6</accession>
<dbReference type="SMART" id="SM00530">
    <property type="entry name" value="HTH_XRE"/>
    <property type="match status" value="1"/>
</dbReference>
<dbReference type="EMBL" id="NJPP01000007">
    <property type="protein sequence ID" value="PIT70521.1"/>
    <property type="molecule type" value="Genomic_DNA"/>
</dbReference>
<dbReference type="InterPro" id="IPR010982">
    <property type="entry name" value="Lambda_DNA-bd_dom_sf"/>
</dbReference>
<proteinExistence type="predicted"/>
<dbReference type="InterPro" id="IPR001387">
    <property type="entry name" value="Cro/C1-type_HTH"/>
</dbReference>
<dbReference type="PROSITE" id="PS50943">
    <property type="entry name" value="HTH_CROC1"/>
    <property type="match status" value="1"/>
</dbReference>
<name>A0A2M6UWH6_9HYPH</name>
<dbReference type="Pfam" id="PF01381">
    <property type="entry name" value="HTH_3"/>
    <property type="match status" value="1"/>
</dbReference>